<name>A0A1E5QN56_9CYAN</name>
<dbReference type="GO" id="GO:0030170">
    <property type="term" value="F:pyridoxal phosphate binding"/>
    <property type="evidence" value="ECO:0007669"/>
    <property type="project" value="TreeGrafter"/>
</dbReference>
<dbReference type="Gene3D" id="3.90.1150.10">
    <property type="entry name" value="Aspartate Aminotransferase, domain 1"/>
    <property type="match status" value="1"/>
</dbReference>
<dbReference type="InterPro" id="IPR015422">
    <property type="entry name" value="PyrdxlP-dep_Trfase_small"/>
</dbReference>
<dbReference type="GO" id="GO:0008483">
    <property type="term" value="F:transaminase activity"/>
    <property type="evidence" value="ECO:0007669"/>
    <property type="project" value="TreeGrafter"/>
</dbReference>
<dbReference type="Gene3D" id="3.40.640.10">
    <property type="entry name" value="Type I PLP-dependent aspartate aminotransferase-like (Major domain)"/>
    <property type="match status" value="1"/>
</dbReference>
<dbReference type="OrthoDB" id="441150at2"/>
<protein>
    <submittedName>
        <fullName evidence="4">Cell wall biogenesis protein</fullName>
    </submittedName>
</protein>
<proteinExistence type="inferred from homology"/>
<comment type="similarity">
    <text evidence="3">Belongs to the DegT/DnrJ/EryC1 family.</text>
</comment>
<dbReference type="RefSeq" id="WP_069966556.1">
    <property type="nucleotide sequence ID" value="NZ_CM124774.1"/>
</dbReference>
<feature type="modified residue" description="N6-(pyridoxal phosphate)lysine" evidence="2">
    <location>
        <position position="177"/>
    </location>
</feature>
<gene>
    <name evidence="4" type="ORF">BH720_07460</name>
</gene>
<evidence type="ECO:0000256" key="3">
    <source>
        <dbReference type="RuleBase" id="RU004508"/>
    </source>
</evidence>
<accession>A0A1E5QN56</accession>
<comment type="caution">
    <text evidence="4">The sequence shown here is derived from an EMBL/GenBank/DDBJ whole genome shotgun (WGS) entry which is preliminary data.</text>
</comment>
<dbReference type="EMBL" id="MJGC01000044">
    <property type="protein sequence ID" value="OEJ75763.1"/>
    <property type="molecule type" value="Genomic_DNA"/>
</dbReference>
<evidence type="ECO:0000313" key="4">
    <source>
        <dbReference type="EMBL" id="OEJ75763.1"/>
    </source>
</evidence>
<dbReference type="PANTHER" id="PTHR30244">
    <property type="entry name" value="TRANSAMINASE"/>
    <property type="match status" value="1"/>
</dbReference>
<dbReference type="AlphaFoldDB" id="A0A1E5QN56"/>
<evidence type="ECO:0000256" key="1">
    <source>
        <dbReference type="PIRSR" id="PIRSR000390-1"/>
    </source>
</evidence>
<dbReference type="SUPFAM" id="SSF53383">
    <property type="entry name" value="PLP-dependent transferases"/>
    <property type="match status" value="1"/>
</dbReference>
<keyword evidence="2 3" id="KW-0663">Pyridoxal phosphate</keyword>
<dbReference type="Pfam" id="PF01041">
    <property type="entry name" value="DegT_DnrJ_EryC1"/>
    <property type="match status" value="1"/>
</dbReference>
<dbReference type="InterPro" id="IPR015424">
    <property type="entry name" value="PyrdxlP-dep_Trfase"/>
</dbReference>
<dbReference type="STRING" id="1781255.BH720_07460"/>
<dbReference type="InterPro" id="IPR015421">
    <property type="entry name" value="PyrdxlP-dep_Trfase_major"/>
</dbReference>
<dbReference type="PIRSF" id="PIRSF000390">
    <property type="entry name" value="PLP_StrS"/>
    <property type="match status" value="1"/>
</dbReference>
<organism evidence="4">
    <name type="scientific">Desertifilum tharense IPPAS B-1220</name>
    <dbReference type="NCBI Taxonomy" id="1781255"/>
    <lineage>
        <taxon>Bacteria</taxon>
        <taxon>Bacillati</taxon>
        <taxon>Cyanobacteriota</taxon>
        <taxon>Cyanophyceae</taxon>
        <taxon>Desertifilales</taxon>
        <taxon>Desertifilaceae</taxon>
        <taxon>Desertifilum</taxon>
    </lineage>
</organism>
<dbReference type="GO" id="GO:0000271">
    <property type="term" value="P:polysaccharide biosynthetic process"/>
    <property type="evidence" value="ECO:0007669"/>
    <property type="project" value="TreeGrafter"/>
</dbReference>
<sequence>MFTRLYPRLRLQISFADLIFSLFSGILKQDSQPPPILKQFQQGDKQVLVTLSVRTAFDLLLQALNLPPGSEVLMSAVNIRDMGEIVRRHGLVLVPIEIDFDTLKPDIQQLEALISPQSKILLVVHLFGTVIDIQPLLEVCQKHQILVIEDCAQAFCGESYCGDPQADVSLFSFGPIKSCTALGSAIASIKDSTLTEQMRQIEASYPQRSELWFYRRVLKYCGLKFLSIPLIYQQLIAVLLKLKLNPDTTINALTRGFSGGDLMAKIRYRPPQGMRQLLWHRLRSFDNLWFKNREAKARLLIANLSPEIVYPGNQTNFHSFWVFPILADNPDLLIQKLRENGFDATRGNTSLTHLQTQSENSGNYLTPEHLSEKIVYLPLSEALPDEEIVRLAQMVNSFLCKPIPA</sequence>
<dbReference type="InterPro" id="IPR000653">
    <property type="entry name" value="DegT/StrS_aminotransferase"/>
</dbReference>
<evidence type="ECO:0000256" key="2">
    <source>
        <dbReference type="PIRSR" id="PIRSR000390-2"/>
    </source>
</evidence>
<feature type="active site" description="Proton acceptor" evidence="1">
    <location>
        <position position="177"/>
    </location>
</feature>
<dbReference type="PANTHER" id="PTHR30244:SF34">
    <property type="entry name" value="DTDP-4-AMINO-4,6-DIDEOXYGALACTOSE TRANSAMINASE"/>
    <property type="match status" value="1"/>
</dbReference>
<reference evidence="4" key="1">
    <citation type="submission" date="2016-09" db="EMBL/GenBank/DDBJ databases">
        <title>Draft genome of thermotolerant cyanobacterium Desertifilum sp. strain IPPAS B-1220.</title>
        <authorList>
            <person name="Sinetova M.A."/>
            <person name="Bolakhan K."/>
            <person name="Zayadan B.K."/>
            <person name="Mironov K.S."/>
            <person name="Ustinova V."/>
            <person name="Kupriyanova E.V."/>
            <person name="Sidorov R.A."/>
            <person name="Skrypnik A.N."/>
            <person name="Gogoleva N.E."/>
            <person name="Gogolev Y.V."/>
            <person name="Los D.A."/>
        </authorList>
    </citation>
    <scope>NUCLEOTIDE SEQUENCE [LARGE SCALE GENOMIC DNA]</scope>
    <source>
        <strain evidence="4">IPPAS B-1220</strain>
    </source>
</reference>